<feature type="transmembrane region" description="Helical" evidence="7">
    <location>
        <begin position="286"/>
        <end position="308"/>
    </location>
</feature>
<dbReference type="EMBL" id="LGIQ01000005">
    <property type="protein sequence ID" value="KNB73636.1"/>
    <property type="molecule type" value="Genomic_DNA"/>
</dbReference>
<sequence>MVRNSQTAGWSYSLGAVQWFVYLLVYSIPIPIVIGGLYHLSIDEIASLMQRTFLIAGASTILQGLVGHRLPIADGPAGIWLSVFVILGDMALRQGEDLATTLHILEGGMLVAALVLFAVSGIAERFVSLFTPLVTGSFLLLLSFQLGGVFIKGMLGAGEGPLTGERAWAGLIAVGVFVLVFCLSTWGRDWWKSYAILIGIVAGWLVFSCMGMGGATISDTSWFRLPQPFAWGPPEFDLGMTIAVFPLVLMLLSSTLAATDSMEQAIGGQQQVDPKRFSRGTLIGGFTHLLSSVFSTVGIVPLGGSAGFVSVTGQSRMGPFLIGGLTMVCLSFIPAAIGLLTKLPGPVAYAVELAAFVPMVGLGVRAVMREPLTERRLTILGVTLLLGLSIMFLPSDMFQGLPTVVQYIAGNGLLVGVVMAIVLEKLWKERPAAGYGKKQVI</sequence>
<evidence type="ECO:0000313" key="9">
    <source>
        <dbReference type="EMBL" id="KNB73636.1"/>
    </source>
</evidence>
<keyword evidence="6 7" id="KW-0472">Membrane</keyword>
<dbReference type="PANTHER" id="PTHR42810:SF1">
    <property type="entry name" value="PURINE PERMEASE YWDJ-RELATED"/>
    <property type="match status" value="1"/>
</dbReference>
<dbReference type="EMBL" id="BJON01000013">
    <property type="protein sequence ID" value="GED69533.1"/>
    <property type="molecule type" value="Genomic_DNA"/>
</dbReference>
<feature type="transmembrane region" description="Helical" evidence="7">
    <location>
        <begin position="20"/>
        <end position="40"/>
    </location>
</feature>
<keyword evidence="3" id="KW-0813">Transport</keyword>
<feature type="transmembrane region" description="Helical" evidence="7">
    <location>
        <begin position="167"/>
        <end position="187"/>
    </location>
</feature>
<dbReference type="AlphaFoldDB" id="A0A0K9YY99"/>
<keyword evidence="4 7" id="KW-0812">Transmembrane</keyword>
<dbReference type="Pfam" id="PF00860">
    <property type="entry name" value="Xan_ur_permease"/>
    <property type="match status" value="1"/>
</dbReference>
<keyword evidence="5 7" id="KW-1133">Transmembrane helix</keyword>
<dbReference type="GO" id="GO:0005886">
    <property type="term" value="C:plasma membrane"/>
    <property type="evidence" value="ECO:0007669"/>
    <property type="project" value="TreeGrafter"/>
</dbReference>
<evidence type="ECO:0000256" key="6">
    <source>
        <dbReference type="ARBA" id="ARBA00023136"/>
    </source>
</evidence>
<comment type="similarity">
    <text evidence="2">Belongs to the nucleobase:cation symporter-2 (NCS2) (TC 2.A.40) family.</text>
</comment>
<feature type="transmembrane region" description="Helical" evidence="7">
    <location>
        <begin position="379"/>
        <end position="398"/>
    </location>
</feature>
<reference evidence="8 11" key="3">
    <citation type="submission" date="2019-06" db="EMBL/GenBank/DDBJ databases">
        <title>Whole genome shotgun sequence of Brevibacillus reuszeri NBRC 15719.</title>
        <authorList>
            <person name="Hosoyama A."/>
            <person name="Uohara A."/>
            <person name="Ohji S."/>
            <person name="Ichikawa N."/>
        </authorList>
    </citation>
    <scope>NUCLEOTIDE SEQUENCE [LARGE SCALE GENOMIC DNA]</scope>
    <source>
        <strain evidence="8 11">NBRC 15719</strain>
    </source>
</reference>
<protein>
    <submittedName>
        <fullName evidence="8">Xanthine permease</fullName>
    </submittedName>
</protein>
<evidence type="ECO:0000256" key="3">
    <source>
        <dbReference type="ARBA" id="ARBA00022448"/>
    </source>
</evidence>
<reference evidence="9" key="2">
    <citation type="submission" date="2015-07" db="EMBL/GenBank/DDBJ databases">
        <title>MeaNS - Measles Nucleotide Surveillance Program.</title>
        <authorList>
            <person name="Tran T."/>
            <person name="Druce J."/>
        </authorList>
    </citation>
    <scope>NUCLEOTIDE SEQUENCE</scope>
    <source>
        <strain evidence="9">DSM 9887</strain>
    </source>
</reference>
<evidence type="ECO:0000256" key="4">
    <source>
        <dbReference type="ARBA" id="ARBA00022692"/>
    </source>
</evidence>
<dbReference type="PATRIC" id="fig|54915.3.peg.6779"/>
<dbReference type="OrthoDB" id="5597247at2"/>
<evidence type="ECO:0000256" key="2">
    <source>
        <dbReference type="ARBA" id="ARBA00008821"/>
    </source>
</evidence>
<feature type="transmembrane region" description="Helical" evidence="7">
    <location>
        <begin position="193"/>
        <end position="217"/>
    </location>
</feature>
<feature type="transmembrane region" description="Helical" evidence="7">
    <location>
        <begin position="104"/>
        <end position="123"/>
    </location>
</feature>
<dbReference type="Proteomes" id="UP000036834">
    <property type="component" value="Unassembled WGS sequence"/>
</dbReference>
<reference evidence="10" key="1">
    <citation type="submission" date="2015-07" db="EMBL/GenBank/DDBJ databases">
        <title>Genome sequencing project for genomic taxonomy and phylogenomics of Bacillus-like bacteria.</title>
        <authorList>
            <person name="Liu B."/>
            <person name="Wang J."/>
            <person name="Zhu Y."/>
            <person name="Liu G."/>
            <person name="Chen Q."/>
            <person name="Chen Z."/>
            <person name="Lan J."/>
            <person name="Che J."/>
            <person name="Ge C."/>
            <person name="Shi H."/>
            <person name="Pan Z."/>
            <person name="Liu X."/>
        </authorList>
    </citation>
    <scope>NUCLEOTIDE SEQUENCE [LARGE SCALE GENOMIC DNA]</scope>
    <source>
        <strain evidence="10">DSM 9887</strain>
    </source>
</reference>
<feature type="transmembrane region" description="Helical" evidence="7">
    <location>
        <begin position="129"/>
        <end position="155"/>
    </location>
</feature>
<comment type="caution">
    <text evidence="9">The sequence shown here is derived from an EMBL/GenBank/DDBJ whole genome shotgun (WGS) entry which is preliminary data.</text>
</comment>
<dbReference type="RefSeq" id="WP_049737643.1">
    <property type="nucleotide sequence ID" value="NZ_BJON01000013.1"/>
</dbReference>
<dbReference type="STRING" id="54915.ADS79_06765"/>
<evidence type="ECO:0000313" key="11">
    <source>
        <dbReference type="Proteomes" id="UP000319578"/>
    </source>
</evidence>
<keyword evidence="11" id="KW-1185">Reference proteome</keyword>
<feature type="transmembrane region" description="Helical" evidence="7">
    <location>
        <begin position="238"/>
        <end position="258"/>
    </location>
</feature>
<dbReference type="InterPro" id="IPR006043">
    <property type="entry name" value="NCS2"/>
</dbReference>
<accession>A0A0K9YY99</accession>
<feature type="transmembrane region" description="Helical" evidence="7">
    <location>
        <begin position="320"/>
        <end position="341"/>
    </location>
</feature>
<comment type="subcellular location">
    <subcellularLocation>
        <location evidence="1">Membrane</location>
        <topology evidence="1">Multi-pass membrane protein</topology>
    </subcellularLocation>
</comment>
<evidence type="ECO:0000256" key="5">
    <source>
        <dbReference type="ARBA" id="ARBA00022989"/>
    </source>
</evidence>
<evidence type="ECO:0000313" key="10">
    <source>
        <dbReference type="Proteomes" id="UP000036834"/>
    </source>
</evidence>
<dbReference type="Proteomes" id="UP000319578">
    <property type="component" value="Unassembled WGS sequence"/>
</dbReference>
<evidence type="ECO:0000313" key="8">
    <source>
        <dbReference type="EMBL" id="GED69533.1"/>
    </source>
</evidence>
<dbReference type="PANTHER" id="PTHR42810">
    <property type="entry name" value="PURINE PERMEASE C1399.01C-RELATED"/>
    <property type="match status" value="1"/>
</dbReference>
<feature type="transmembrane region" description="Helical" evidence="7">
    <location>
        <begin position="404"/>
        <end position="423"/>
    </location>
</feature>
<dbReference type="GO" id="GO:0042907">
    <property type="term" value="F:xanthine transmembrane transporter activity"/>
    <property type="evidence" value="ECO:0007669"/>
    <property type="project" value="TreeGrafter"/>
</dbReference>
<name>A0A0K9YY99_9BACL</name>
<evidence type="ECO:0000256" key="7">
    <source>
        <dbReference type="SAM" id="Phobius"/>
    </source>
</evidence>
<organism evidence="9 10">
    <name type="scientific">Brevibacillus reuszeri</name>
    <dbReference type="NCBI Taxonomy" id="54915"/>
    <lineage>
        <taxon>Bacteria</taxon>
        <taxon>Bacillati</taxon>
        <taxon>Bacillota</taxon>
        <taxon>Bacilli</taxon>
        <taxon>Bacillales</taxon>
        <taxon>Paenibacillaceae</taxon>
        <taxon>Brevibacillus</taxon>
    </lineage>
</organism>
<proteinExistence type="inferred from homology"/>
<dbReference type="NCBIfam" id="NF037981">
    <property type="entry name" value="NCS2_1"/>
    <property type="match status" value="1"/>
</dbReference>
<gene>
    <name evidence="9" type="ORF">ADS79_06765</name>
    <name evidence="8" type="ORF">BRE01_32350</name>
</gene>
<evidence type="ECO:0000256" key="1">
    <source>
        <dbReference type="ARBA" id="ARBA00004141"/>
    </source>
</evidence>